<feature type="compositionally biased region" description="Polar residues" evidence="1">
    <location>
        <begin position="99"/>
        <end position="110"/>
    </location>
</feature>
<feature type="compositionally biased region" description="Basic and acidic residues" evidence="1">
    <location>
        <begin position="237"/>
        <end position="250"/>
    </location>
</feature>
<accession>A0AAD9ZA68</accession>
<name>A0AAD9ZA68_9LECA</name>
<sequence>MSQRTIRIACSRFRKRRSRYNYEPGVYTRCIKANAECIHTPVPEAERIEKKRKRSARQPPESEELEEESYWSDGPFSLVSYGHWASSSMSTLPGEARSRPSSVTPSPDQQNYADRELQELYEIANQLLESELDESPRVVPYGTTLRTSPTEDCQGLLRQLSKELPFQDNKAVAEHRKHGLPARQDQGSTISQNGGQPRSQRLDWPARHVSTSIQAIQETSPGSIFRQFARPVSATEPDVHEEKPTTDGRY</sequence>
<organism evidence="2 3">
    <name type="scientific">Lepraria neglecta</name>
    <dbReference type="NCBI Taxonomy" id="209136"/>
    <lineage>
        <taxon>Eukaryota</taxon>
        <taxon>Fungi</taxon>
        <taxon>Dikarya</taxon>
        <taxon>Ascomycota</taxon>
        <taxon>Pezizomycotina</taxon>
        <taxon>Lecanoromycetes</taxon>
        <taxon>OSLEUM clade</taxon>
        <taxon>Lecanoromycetidae</taxon>
        <taxon>Lecanorales</taxon>
        <taxon>Lecanorineae</taxon>
        <taxon>Stereocaulaceae</taxon>
        <taxon>Lepraria</taxon>
    </lineage>
</organism>
<feature type="compositionally biased region" description="Polar residues" evidence="1">
    <location>
        <begin position="185"/>
        <end position="199"/>
    </location>
</feature>
<feature type="region of interest" description="Disordered" evidence="1">
    <location>
        <begin position="170"/>
        <end position="250"/>
    </location>
</feature>
<gene>
    <name evidence="2" type="ORF">OEA41_001489</name>
</gene>
<proteinExistence type="predicted"/>
<dbReference type="AlphaFoldDB" id="A0AAD9ZA68"/>
<evidence type="ECO:0000256" key="1">
    <source>
        <dbReference type="SAM" id="MobiDB-lite"/>
    </source>
</evidence>
<feature type="region of interest" description="Disordered" evidence="1">
    <location>
        <begin position="89"/>
        <end position="110"/>
    </location>
</feature>
<reference evidence="2" key="1">
    <citation type="submission" date="2022-11" db="EMBL/GenBank/DDBJ databases">
        <title>Chromosomal genome sequence assembly and mating type (MAT) locus characterization of the leprose asexual lichenized fungus Lepraria neglecta (Nyl.) Erichsen.</title>
        <authorList>
            <person name="Allen J.L."/>
            <person name="Pfeffer B."/>
        </authorList>
    </citation>
    <scope>NUCLEOTIDE SEQUENCE</scope>
    <source>
        <strain evidence="2">Allen 5258</strain>
    </source>
</reference>
<evidence type="ECO:0000313" key="2">
    <source>
        <dbReference type="EMBL" id="KAK3174245.1"/>
    </source>
</evidence>
<feature type="region of interest" description="Disordered" evidence="1">
    <location>
        <begin position="41"/>
        <end position="70"/>
    </location>
</feature>
<keyword evidence="3" id="KW-1185">Reference proteome</keyword>
<dbReference type="EMBL" id="JASNWA010000006">
    <property type="protein sequence ID" value="KAK3174245.1"/>
    <property type="molecule type" value="Genomic_DNA"/>
</dbReference>
<protein>
    <submittedName>
        <fullName evidence="2">Uncharacterized protein</fullName>
    </submittedName>
</protein>
<dbReference type="Proteomes" id="UP001276659">
    <property type="component" value="Unassembled WGS sequence"/>
</dbReference>
<evidence type="ECO:0000313" key="3">
    <source>
        <dbReference type="Proteomes" id="UP001276659"/>
    </source>
</evidence>
<comment type="caution">
    <text evidence="2">The sequence shown here is derived from an EMBL/GenBank/DDBJ whole genome shotgun (WGS) entry which is preliminary data.</text>
</comment>
<feature type="compositionally biased region" description="Acidic residues" evidence="1">
    <location>
        <begin position="61"/>
        <end position="70"/>
    </location>
</feature>
<feature type="compositionally biased region" description="Polar residues" evidence="1">
    <location>
        <begin position="209"/>
        <end position="222"/>
    </location>
</feature>